<dbReference type="Gene3D" id="3.40.50.150">
    <property type="entry name" value="Vaccinia Virus protein VP39"/>
    <property type="match status" value="1"/>
</dbReference>
<dbReference type="Proteomes" id="UP000462363">
    <property type="component" value="Unassembled WGS sequence"/>
</dbReference>
<comment type="caution">
    <text evidence="1">The sequence shown here is derived from an EMBL/GenBank/DDBJ whole genome shotgun (WGS) entry which is preliminary data.</text>
</comment>
<keyword evidence="1" id="KW-0808">Transferase</keyword>
<accession>A0A844FAV3</accession>
<evidence type="ECO:0000313" key="2">
    <source>
        <dbReference type="Proteomes" id="UP000462363"/>
    </source>
</evidence>
<dbReference type="GeneID" id="62696999"/>
<protein>
    <submittedName>
        <fullName evidence="1">SAM-dependent methyltransferase</fullName>
    </submittedName>
</protein>
<dbReference type="SUPFAM" id="SSF53335">
    <property type="entry name" value="S-adenosyl-L-methionine-dependent methyltransferases"/>
    <property type="match status" value="1"/>
</dbReference>
<dbReference type="PANTHER" id="PTHR38451:SF1">
    <property type="entry name" value="TRNA (ADENINE(22)-N(1))-METHYLTRANSFERASE"/>
    <property type="match status" value="1"/>
</dbReference>
<dbReference type="GO" id="GO:0160105">
    <property type="term" value="F:tRNA (adenine(22)-N1)-methyltransferase activity"/>
    <property type="evidence" value="ECO:0007669"/>
    <property type="project" value="InterPro"/>
</dbReference>
<gene>
    <name evidence="1" type="ORF">FYJ37_14155</name>
</gene>
<dbReference type="AlphaFoldDB" id="A0A844FAV3"/>
<dbReference type="PANTHER" id="PTHR38451">
    <property type="entry name" value="TRNA (ADENINE(22)-N(1))-METHYLTRANSFERASE"/>
    <property type="match status" value="1"/>
</dbReference>
<dbReference type="PIRSF" id="PIRSF018637">
    <property type="entry name" value="TrmK"/>
    <property type="match status" value="1"/>
</dbReference>
<evidence type="ECO:0000313" key="1">
    <source>
        <dbReference type="EMBL" id="MSS41447.1"/>
    </source>
</evidence>
<dbReference type="RefSeq" id="WP_004606296.1">
    <property type="nucleotide sequence ID" value="NZ_AP024846.1"/>
</dbReference>
<reference evidence="1 2" key="1">
    <citation type="submission" date="2019-08" db="EMBL/GenBank/DDBJ databases">
        <title>In-depth cultivation of the pig gut microbiome towards novel bacterial diversity and tailored functional studies.</title>
        <authorList>
            <person name="Wylensek D."/>
            <person name="Hitch T.C.A."/>
            <person name="Clavel T."/>
        </authorList>
    </citation>
    <scope>NUCLEOTIDE SEQUENCE [LARGE SCALE GENOMIC DNA]</scope>
    <source>
        <strain evidence="1 2">BL-389-WT-3D</strain>
    </source>
</reference>
<dbReference type="InterPro" id="IPR029063">
    <property type="entry name" value="SAM-dependent_MTases_sf"/>
</dbReference>
<dbReference type="EMBL" id="VUMB01000036">
    <property type="protein sequence ID" value="MSS41447.1"/>
    <property type="molecule type" value="Genomic_DNA"/>
</dbReference>
<proteinExistence type="predicted"/>
<dbReference type="Gene3D" id="1.10.287.1890">
    <property type="match status" value="1"/>
</dbReference>
<dbReference type="Pfam" id="PF12847">
    <property type="entry name" value="Methyltransf_18"/>
    <property type="match status" value="1"/>
</dbReference>
<keyword evidence="1" id="KW-0489">Methyltransferase</keyword>
<dbReference type="GO" id="GO:0032259">
    <property type="term" value="P:methylation"/>
    <property type="evidence" value="ECO:0007669"/>
    <property type="project" value="UniProtKB-KW"/>
</dbReference>
<dbReference type="InterPro" id="IPR006901">
    <property type="entry name" value="TrmK"/>
</dbReference>
<organism evidence="1 2">
    <name type="scientific">Clostridium scindens (strain JCM 10418 / VPI 12708)</name>
    <dbReference type="NCBI Taxonomy" id="29347"/>
    <lineage>
        <taxon>Bacteria</taxon>
        <taxon>Bacillati</taxon>
        <taxon>Bacillota</taxon>
        <taxon>Clostridia</taxon>
        <taxon>Lachnospirales</taxon>
        <taxon>Lachnospiraceae</taxon>
    </lineage>
</organism>
<sequence>MELSKRLTKVASLVTEGASVADIGTDHGYIPIYLIENQIAARAIALDINKGPLERARMHIVGHGLKGQIETRLSDGLKEVKPGEVDTMIAAGMGGGLVIKILREGKPVVDTLKSCILQPQSEIHRVRRYVAENQMKIVAEDMVEEDGKFYPIMKVEHGSSAPYTECEYLYGKCLLEEKHPVLKKYLDREMGIRESIFGQLSRRKGSESAARRMEEVREEIVMIREALEYFDR</sequence>
<name>A0A844FAV3_CLOSV</name>